<dbReference type="Pfam" id="PF03834">
    <property type="entry name" value="Rad10"/>
    <property type="match status" value="1"/>
</dbReference>
<evidence type="ECO:0000256" key="6">
    <source>
        <dbReference type="ARBA" id="ARBA00023242"/>
    </source>
</evidence>
<dbReference type="GO" id="GO:0140078">
    <property type="term" value="F:class I DNA-(apurinic or apyrimidinic site) endonuclease activity"/>
    <property type="evidence" value="ECO:0007669"/>
    <property type="project" value="UniProtKB-EC"/>
</dbReference>
<dbReference type="RefSeq" id="XP_012760915.1">
    <property type="nucleotide sequence ID" value="XM_012905461.2"/>
</dbReference>
<evidence type="ECO:0000256" key="2">
    <source>
        <dbReference type="ARBA" id="ARBA00008283"/>
    </source>
</evidence>
<keyword evidence="8" id="KW-0456">Lyase</keyword>
<dbReference type="InterPro" id="IPR010994">
    <property type="entry name" value="RuvA_2-like"/>
</dbReference>
<feature type="domain" description="ERCC1-like central" evidence="7">
    <location>
        <begin position="48"/>
        <end position="159"/>
    </location>
</feature>
<dbReference type="Proteomes" id="UP000240500">
    <property type="component" value="Chromosome 2"/>
</dbReference>
<evidence type="ECO:0000259" key="7">
    <source>
        <dbReference type="Pfam" id="PF03834"/>
    </source>
</evidence>
<dbReference type="SUPFAM" id="SSF47781">
    <property type="entry name" value="RuvA domain 2-like"/>
    <property type="match status" value="1"/>
</dbReference>
<dbReference type="GO" id="GO:0070522">
    <property type="term" value="C:ERCC4-ERCC1 complex"/>
    <property type="evidence" value="ECO:0007669"/>
    <property type="project" value="TreeGrafter"/>
</dbReference>
<dbReference type="EC" id="4.2.99.18" evidence="8"/>
<sequence>MVSDKEDKCNKINNNDNVTSLESINEEKKNNTNEGGESFFDINAEQYLIISLRQKLNPVIKKIKRVRYKFNNIIPDFLVGKNNACLFISMKYHRLRSNYLKARIETLSNKYNNRILLCLVDMENIENSLGEINQLSFSFNMTLILCWSNEECARVIEDFRIYEKKISYIIKKKISSSNQEEKIHELLKKIRCIHTTDCITLTTKFKNFKNIIQAKKEDLISCSGLGIKKIQALMATFNDPFF</sequence>
<proteinExistence type="inferred from homology"/>
<accession>A0A060RN38</accession>
<evidence type="ECO:0000256" key="1">
    <source>
        <dbReference type="ARBA" id="ARBA00004123"/>
    </source>
</evidence>
<keyword evidence="11" id="KW-1185">Reference proteome</keyword>
<dbReference type="VEuPathDB" id="PlasmoDB:PRG01_0202600"/>
<dbReference type="GO" id="GO:0070914">
    <property type="term" value="P:UV-damage excision repair"/>
    <property type="evidence" value="ECO:0007669"/>
    <property type="project" value="TreeGrafter"/>
</dbReference>
<dbReference type="InterPro" id="IPR004579">
    <property type="entry name" value="ERCC1/RAD10/SWI10"/>
</dbReference>
<keyword evidence="5" id="KW-0234">DNA repair</keyword>
<dbReference type="NCBIfam" id="TIGR00597">
    <property type="entry name" value="rad10"/>
    <property type="match status" value="1"/>
</dbReference>
<protein>
    <submittedName>
        <fullName evidence="8">ERCC1 nucleotide excision repair protein, putative</fullName>
        <ecNumber evidence="8">4.2.99.18</ecNumber>
    </submittedName>
</protein>
<comment type="subcellular location">
    <subcellularLocation>
        <location evidence="1">Nucleus</location>
    </subcellularLocation>
</comment>
<dbReference type="InterPro" id="IPR011335">
    <property type="entry name" value="Restrct_endonuc-II-like"/>
</dbReference>
<keyword evidence="3" id="KW-0227">DNA damage</keyword>
<reference evidence="8" key="1">
    <citation type="submission" date="2014-01" db="EMBL/GenBank/DDBJ databases">
        <authorList>
            <person name="Aslett M."/>
        </authorList>
    </citation>
    <scope>NUCLEOTIDE SEQUENCE</scope>
    <source>
        <strain evidence="8">CDC</strain>
    </source>
</reference>
<dbReference type="GO" id="GO:0006312">
    <property type="term" value="P:mitotic recombination"/>
    <property type="evidence" value="ECO:0007669"/>
    <property type="project" value="TreeGrafter"/>
</dbReference>
<evidence type="ECO:0000256" key="4">
    <source>
        <dbReference type="ARBA" id="ARBA00023125"/>
    </source>
</evidence>
<dbReference type="Gene3D" id="1.10.150.20">
    <property type="entry name" value="5' to 3' exonuclease, C-terminal subdomain"/>
    <property type="match status" value="1"/>
</dbReference>
<dbReference type="KEGG" id="prei:PRSY57_0202400"/>
<evidence type="ECO:0000313" key="11">
    <source>
        <dbReference type="Proteomes" id="UP000027581"/>
    </source>
</evidence>
<name>A0A060RN38_PLARE</name>
<evidence type="ECO:0000313" key="13">
    <source>
        <dbReference type="Proteomes" id="UP000240500"/>
    </source>
</evidence>
<evidence type="ECO:0000313" key="9">
    <source>
        <dbReference type="EMBL" id="KYO02953.1"/>
    </source>
</evidence>
<keyword evidence="4" id="KW-0238">DNA-binding</keyword>
<dbReference type="EMBL" id="LT969565">
    <property type="protein sequence ID" value="SOV75285.1"/>
    <property type="molecule type" value="Genomic_DNA"/>
</dbReference>
<evidence type="ECO:0000313" key="10">
    <source>
        <dbReference type="EMBL" id="SOV75285.1"/>
    </source>
</evidence>
<dbReference type="EMBL" id="HG810763">
    <property type="protein sequence ID" value="CDO62265.1"/>
    <property type="molecule type" value="Genomic_DNA"/>
</dbReference>
<evidence type="ECO:0000313" key="12">
    <source>
        <dbReference type="Proteomes" id="UP000076359"/>
    </source>
</evidence>
<dbReference type="GeneID" id="24529011"/>
<evidence type="ECO:0000313" key="8">
    <source>
        <dbReference type="EMBL" id="CDO62265.1"/>
    </source>
</evidence>
<reference evidence="9 12" key="3">
    <citation type="journal article" date="2016" name="Nat. Commun.">
        <title>Genomes of cryptic chimpanzee Plasmodium species reveal key evolutionary events leading to human malaria.</title>
        <authorList>
            <person name="Sundararaman S.A."/>
            <person name="Plenderleith L.J."/>
            <person name="Liu W."/>
            <person name="Loy D.E."/>
            <person name="Learn G.H."/>
            <person name="Li Y."/>
            <person name="Shaw K.S."/>
            <person name="Ayouba A."/>
            <person name="Peeters M."/>
            <person name="Speede S."/>
            <person name="Shaw G.M."/>
            <person name="Bushman F.D."/>
            <person name="Brisson D."/>
            <person name="Rayner J.C."/>
            <person name="Sharp P.M."/>
            <person name="Hahn B.H."/>
        </authorList>
    </citation>
    <scope>NUCLEOTIDE SEQUENCE [LARGE SCALE GENOMIC DNA]</scope>
    <source>
        <strain evidence="9 12">SY57</strain>
    </source>
</reference>
<dbReference type="FunFam" id="3.40.50.10130:FF:000001">
    <property type="entry name" value="DNA excision repair protein ERCC-1"/>
    <property type="match status" value="1"/>
</dbReference>
<dbReference type="CDD" id="cd22325">
    <property type="entry name" value="ERCC1_C-like"/>
    <property type="match status" value="1"/>
</dbReference>
<dbReference type="VEuPathDB" id="PlasmoDB:PRCDC_0202400"/>
<keyword evidence="6" id="KW-0539">Nucleus</keyword>
<dbReference type="PANTHER" id="PTHR12749:SF0">
    <property type="entry name" value="DNA EXCISION REPAIR PROTEIN ERCC-1"/>
    <property type="match status" value="1"/>
</dbReference>
<dbReference type="Proteomes" id="UP000027581">
    <property type="component" value="Unassembled WGS sequence"/>
</dbReference>
<dbReference type="AlphaFoldDB" id="A0A060RN38"/>
<dbReference type="OrthoDB" id="10262814at2759"/>
<dbReference type="GO" id="GO:0000110">
    <property type="term" value="C:nucleotide-excision repair factor 1 complex"/>
    <property type="evidence" value="ECO:0007669"/>
    <property type="project" value="TreeGrafter"/>
</dbReference>
<organism evidence="8 11">
    <name type="scientific">Plasmodium reichenowi</name>
    <dbReference type="NCBI Taxonomy" id="5854"/>
    <lineage>
        <taxon>Eukaryota</taxon>
        <taxon>Sar</taxon>
        <taxon>Alveolata</taxon>
        <taxon>Apicomplexa</taxon>
        <taxon>Aconoidasida</taxon>
        <taxon>Haemosporida</taxon>
        <taxon>Plasmodiidae</taxon>
        <taxon>Plasmodium</taxon>
        <taxon>Plasmodium (Laverania)</taxon>
    </lineage>
</organism>
<dbReference type="GO" id="GO:0003684">
    <property type="term" value="F:damaged DNA binding"/>
    <property type="evidence" value="ECO:0007669"/>
    <property type="project" value="InterPro"/>
</dbReference>
<dbReference type="GO" id="GO:0006302">
    <property type="term" value="P:double-strand break repair"/>
    <property type="evidence" value="ECO:0007669"/>
    <property type="project" value="UniProtKB-ARBA"/>
</dbReference>
<dbReference type="SUPFAM" id="SSF52980">
    <property type="entry name" value="Restriction endonuclease-like"/>
    <property type="match status" value="1"/>
</dbReference>
<dbReference type="GO" id="GO:0003697">
    <property type="term" value="F:single-stranded DNA binding"/>
    <property type="evidence" value="ECO:0007669"/>
    <property type="project" value="TreeGrafter"/>
</dbReference>
<dbReference type="InterPro" id="IPR047260">
    <property type="entry name" value="ERCC1-like_central_dom"/>
</dbReference>
<dbReference type="Proteomes" id="UP000076359">
    <property type="component" value="Unassembled WGS sequence"/>
</dbReference>
<reference evidence="8" key="2">
    <citation type="submission" date="2014-05" db="EMBL/GenBank/DDBJ databases">
        <title>The genome sequences of chimpanzee malaria parasites reveal the path to human adaptation.</title>
        <authorList>
            <person name="Otto T.D."/>
            <person name="Rayner J.C."/>
            <person name="Boehme U."/>
            <person name="Pain A."/>
            <person name="Spottiswoode N."/>
            <person name="Sanders M."/>
            <person name="Quail M."/>
            <person name="Ollomo B."/>
            <person name="Renaud F."/>
            <person name="Thomas A.W."/>
            <person name="Prugnolle F."/>
            <person name="Conway D.J."/>
            <person name="Newbold C."/>
            <person name="Berriman M."/>
        </authorList>
    </citation>
    <scope>NUCLEOTIDE SEQUENCE [LARGE SCALE GENOMIC DNA]</scope>
    <source>
        <strain evidence="8">CDC</strain>
    </source>
</reference>
<dbReference type="PANTHER" id="PTHR12749">
    <property type="entry name" value="EXCISION REPAIR CROSS-COMPLEMENTING 1 ERCC1"/>
    <property type="match status" value="1"/>
</dbReference>
<comment type="similarity">
    <text evidence="2">Belongs to the ERCC1/RAD10/SWI10 family.</text>
</comment>
<evidence type="ECO:0000256" key="5">
    <source>
        <dbReference type="ARBA" id="ARBA00023204"/>
    </source>
</evidence>
<reference evidence="10 13" key="4">
    <citation type="submission" date="2016-09" db="EMBL/GenBank/DDBJ databases">
        <authorList>
            <consortium name="Pathogen Informatics"/>
        </authorList>
    </citation>
    <scope>NUCLEOTIDE SEQUENCE [LARGE SCALE GENOMIC DNA]</scope>
</reference>
<dbReference type="EMBL" id="LVLA01000003">
    <property type="protein sequence ID" value="KYO02953.1"/>
    <property type="molecule type" value="Genomic_DNA"/>
</dbReference>
<evidence type="ECO:0000256" key="3">
    <source>
        <dbReference type="ARBA" id="ARBA00022763"/>
    </source>
</evidence>
<gene>
    <name evidence="8" type="ORF">PRCDC_0202400</name>
    <name evidence="10" type="ORF">PRG01_0202600</name>
    <name evidence="9" type="ORF">PRSY57_0202400</name>
</gene>
<dbReference type="Gene3D" id="3.40.50.10130">
    <property type="match status" value="1"/>
</dbReference>